<evidence type="ECO:0000256" key="1">
    <source>
        <dbReference type="SAM" id="MobiDB-lite"/>
    </source>
</evidence>
<name>A0A7C5EQX5_9BACT</name>
<gene>
    <name evidence="2" type="ORF">ENW48_09385</name>
</gene>
<protein>
    <recommendedName>
        <fullName evidence="3">RanBP2-type domain-containing protein</fullName>
    </recommendedName>
</protein>
<sequence>MGLWLKCPACQTANPLDAKACTACNASLMNLPLSQRVYILGKEMPAAKPGAAKVTEAPKPTAAAPAAEIPQVPVEVLASTAPPAKRPKGPKGAAKKK</sequence>
<feature type="region of interest" description="Disordered" evidence="1">
    <location>
        <begin position="77"/>
        <end position="97"/>
    </location>
</feature>
<organism evidence="2">
    <name type="scientific">Desulfobacca acetoxidans</name>
    <dbReference type="NCBI Taxonomy" id="60893"/>
    <lineage>
        <taxon>Bacteria</taxon>
        <taxon>Pseudomonadati</taxon>
        <taxon>Thermodesulfobacteriota</taxon>
        <taxon>Desulfobaccia</taxon>
        <taxon>Desulfobaccales</taxon>
        <taxon>Desulfobaccaceae</taxon>
        <taxon>Desulfobacca</taxon>
    </lineage>
</organism>
<comment type="caution">
    <text evidence="2">The sequence shown here is derived from an EMBL/GenBank/DDBJ whole genome shotgun (WGS) entry which is preliminary data.</text>
</comment>
<dbReference type="EMBL" id="DTKJ01000061">
    <property type="protein sequence ID" value="HGZ12418.1"/>
    <property type="molecule type" value="Genomic_DNA"/>
</dbReference>
<accession>A0A7C5EQX5</accession>
<reference evidence="2" key="1">
    <citation type="journal article" date="2020" name="mSystems">
        <title>Genome- and Community-Level Interaction Insights into Carbon Utilization and Element Cycling Functions of Hydrothermarchaeota in Hydrothermal Sediment.</title>
        <authorList>
            <person name="Zhou Z."/>
            <person name="Liu Y."/>
            <person name="Xu W."/>
            <person name="Pan J."/>
            <person name="Luo Z.H."/>
            <person name="Li M."/>
        </authorList>
    </citation>
    <scope>NUCLEOTIDE SEQUENCE [LARGE SCALE GENOMIC DNA]</scope>
    <source>
        <strain evidence="2">SpSt-853</strain>
    </source>
</reference>
<feature type="compositionally biased region" description="Basic residues" evidence="1">
    <location>
        <begin position="85"/>
        <end position="97"/>
    </location>
</feature>
<dbReference type="AlphaFoldDB" id="A0A7C5EQX5"/>
<evidence type="ECO:0000313" key="2">
    <source>
        <dbReference type="EMBL" id="HGZ12418.1"/>
    </source>
</evidence>
<proteinExistence type="predicted"/>
<evidence type="ECO:0008006" key="3">
    <source>
        <dbReference type="Google" id="ProtNLM"/>
    </source>
</evidence>